<name>A0ACC3CY81_9PEZI</name>
<accession>A0ACC3CY81</accession>
<reference evidence="1" key="1">
    <citation type="submission" date="2024-09" db="EMBL/GenBank/DDBJ databases">
        <title>Black Yeasts Isolated from many extreme environments.</title>
        <authorList>
            <person name="Coleine C."/>
            <person name="Stajich J.E."/>
            <person name="Selbmann L."/>
        </authorList>
    </citation>
    <scope>NUCLEOTIDE SEQUENCE</scope>
    <source>
        <strain evidence="1">CCFEE 5737</strain>
    </source>
</reference>
<gene>
    <name evidence="1" type="ORF">LTS18_011860</name>
</gene>
<organism evidence="1 2">
    <name type="scientific">Coniosporium uncinatum</name>
    <dbReference type="NCBI Taxonomy" id="93489"/>
    <lineage>
        <taxon>Eukaryota</taxon>
        <taxon>Fungi</taxon>
        <taxon>Dikarya</taxon>
        <taxon>Ascomycota</taxon>
        <taxon>Pezizomycotina</taxon>
        <taxon>Dothideomycetes</taxon>
        <taxon>Dothideomycetes incertae sedis</taxon>
        <taxon>Coniosporium</taxon>
    </lineage>
</organism>
<dbReference type="EMBL" id="JAWDJW010009826">
    <property type="protein sequence ID" value="KAK3055096.1"/>
    <property type="molecule type" value="Genomic_DNA"/>
</dbReference>
<sequence length="98" mass="10908">MKLYARTHDNLPSTEIIAMRNAMWEKVSTRSHKPSKVFPFGPNADEVMLFGTVEFTFKEGGGSAVDWAARAKLVQEGGKVKMGFYQVYMDTAAMAAKK</sequence>
<protein>
    <submittedName>
        <fullName evidence="1">Uncharacterized protein</fullName>
    </submittedName>
</protein>
<evidence type="ECO:0000313" key="1">
    <source>
        <dbReference type="EMBL" id="KAK3055096.1"/>
    </source>
</evidence>
<comment type="caution">
    <text evidence="1">The sequence shown here is derived from an EMBL/GenBank/DDBJ whole genome shotgun (WGS) entry which is preliminary data.</text>
</comment>
<keyword evidence="2" id="KW-1185">Reference proteome</keyword>
<dbReference type="Proteomes" id="UP001186974">
    <property type="component" value="Unassembled WGS sequence"/>
</dbReference>
<evidence type="ECO:0000313" key="2">
    <source>
        <dbReference type="Proteomes" id="UP001186974"/>
    </source>
</evidence>
<proteinExistence type="predicted"/>